<evidence type="ECO:0000256" key="1">
    <source>
        <dbReference type="SAM" id="MobiDB-lite"/>
    </source>
</evidence>
<protein>
    <submittedName>
        <fullName evidence="2">Unannotated protein</fullName>
    </submittedName>
</protein>
<organism evidence="2">
    <name type="scientific">freshwater metagenome</name>
    <dbReference type="NCBI Taxonomy" id="449393"/>
    <lineage>
        <taxon>unclassified sequences</taxon>
        <taxon>metagenomes</taxon>
        <taxon>ecological metagenomes</taxon>
    </lineage>
</organism>
<proteinExistence type="predicted"/>
<gene>
    <name evidence="2" type="ORF">UFOPK4306_02303</name>
</gene>
<reference evidence="2" key="1">
    <citation type="submission" date="2020-05" db="EMBL/GenBank/DDBJ databases">
        <authorList>
            <person name="Chiriac C."/>
            <person name="Salcher M."/>
            <person name="Ghai R."/>
            <person name="Kavagutti S V."/>
        </authorList>
    </citation>
    <scope>NUCLEOTIDE SEQUENCE</scope>
</reference>
<accession>A0A6J7UQC5</accession>
<evidence type="ECO:0000313" key="2">
    <source>
        <dbReference type="EMBL" id="CAB5068151.1"/>
    </source>
</evidence>
<dbReference type="AlphaFoldDB" id="A0A6J7UQC5"/>
<name>A0A6J7UQC5_9ZZZZ</name>
<feature type="region of interest" description="Disordered" evidence="1">
    <location>
        <begin position="124"/>
        <end position="144"/>
    </location>
</feature>
<dbReference type="EMBL" id="CAFBQP010000128">
    <property type="protein sequence ID" value="CAB5068151.1"/>
    <property type="molecule type" value="Genomic_DNA"/>
</dbReference>
<sequence>MFAVLVSDLDRGVTVDGPHGFVEGGLSRLAECLVAEVLVGDVAALGAGHAVDDEEPVVGCPAVVFGGRRLVVNESLEAGQAVLEPDDSPNDAERLYAAACLRRRVTAVPATALPTAAAAITTIQTPLPPPPPEMVPPTPEGATL</sequence>
<feature type="compositionally biased region" description="Pro residues" evidence="1">
    <location>
        <begin position="126"/>
        <end position="144"/>
    </location>
</feature>